<dbReference type="AlphaFoldDB" id="A0ABD0XWF4"/>
<dbReference type="Pfam" id="PF00373">
    <property type="entry name" value="FERM_M"/>
    <property type="match status" value="1"/>
</dbReference>
<dbReference type="InterPro" id="IPR035963">
    <property type="entry name" value="FERM_2"/>
</dbReference>
<organism evidence="3 4">
    <name type="scientific">Ranatra chinensis</name>
    <dbReference type="NCBI Taxonomy" id="642074"/>
    <lineage>
        <taxon>Eukaryota</taxon>
        <taxon>Metazoa</taxon>
        <taxon>Ecdysozoa</taxon>
        <taxon>Arthropoda</taxon>
        <taxon>Hexapoda</taxon>
        <taxon>Insecta</taxon>
        <taxon>Pterygota</taxon>
        <taxon>Neoptera</taxon>
        <taxon>Paraneoptera</taxon>
        <taxon>Hemiptera</taxon>
        <taxon>Heteroptera</taxon>
        <taxon>Panheteroptera</taxon>
        <taxon>Nepomorpha</taxon>
        <taxon>Nepidae</taxon>
        <taxon>Ranatrinae</taxon>
        <taxon>Ranatra</taxon>
    </lineage>
</organism>
<comment type="caution">
    <text evidence="3">The sequence shown here is derived from an EMBL/GenBank/DDBJ whole genome shotgun (WGS) entry which is preliminary data.</text>
</comment>
<feature type="region of interest" description="Disordered" evidence="1">
    <location>
        <begin position="419"/>
        <end position="449"/>
    </location>
</feature>
<keyword evidence="4" id="KW-1185">Reference proteome</keyword>
<dbReference type="InterPro" id="IPR047145">
    <property type="entry name" value="FRMD6-like"/>
</dbReference>
<dbReference type="PANTHER" id="PTHR13429:SF12">
    <property type="entry name" value="FERM AND PDZ DOMAIN-CONTAINING PROTEIN 2"/>
    <property type="match status" value="1"/>
</dbReference>
<name>A0ABD0XWF4_9HEMI</name>
<dbReference type="InterPro" id="IPR000299">
    <property type="entry name" value="FERM_domain"/>
</dbReference>
<dbReference type="PANTHER" id="PTHR13429">
    <property type="entry name" value="FERM DOMAIN (PROTEIN4.1-EZRIN-RADIXIN-MOESIN) FAMILY"/>
    <property type="match status" value="1"/>
</dbReference>
<dbReference type="Gene3D" id="2.30.29.30">
    <property type="entry name" value="Pleckstrin-homology domain (PH domain)/Phosphotyrosine-binding domain (PTB)"/>
    <property type="match status" value="1"/>
</dbReference>
<feature type="compositionally biased region" description="Polar residues" evidence="1">
    <location>
        <begin position="426"/>
        <end position="436"/>
    </location>
</feature>
<dbReference type="SUPFAM" id="SSF47031">
    <property type="entry name" value="Second domain of FERM"/>
    <property type="match status" value="1"/>
</dbReference>
<proteinExistence type="predicted"/>
<protein>
    <recommendedName>
        <fullName evidence="2">FERM domain-containing protein</fullName>
    </recommendedName>
</protein>
<dbReference type="SUPFAM" id="SSF50729">
    <property type="entry name" value="PH domain-like"/>
    <property type="match status" value="1"/>
</dbReference>
<feature type="compositionally biased region" description="Polar residues" evidence="1">
    <location>
        <begin position="374"/>
        <end position="396"/>
    </location>
</feature>
<dbReference type="GO" id="GO:0009887">
    <property type="term" value="P:animal organ morphogenesis"/>
    <property type="evidence" value="ECO:0007669"/>
    <property type="project" value="UniProtKB-ARBA"/>
</dbReference>
<dbReference type="InterPro" id="IPR019749">
    <property type="entry name" value="Band_41_domain"/>
</dbReference>
<dbReference type="InterPro" id="IPR019748">
    <property type="entry name" value="FERM_central"/>
</dbReference>
<dbReference type="InterPro" id="IPR011993">
    <property type="entry name" value="PH-like_dom_sf"/>
</dbReference>
<evidence type="ECO:0000259" key="2">
    <source>
        <dbReference type="PROSITE" id="PS50057"/>
    </source>
</evidence>
<dbReference type="Proteomes" id="UP001558652">
    <property type="component" value="Unassembled WGS sequence"/>
</dbReference>
<dbReference type="EMBL" id="JBFDAA010000019">
    <property type="protein sequence ID" value="KAL1115597.1"/>
    <property type="molecule type" value="Genomic_DNA"/>
</dbReference>
<dbReference type="SMART" id="SM01196">
    <property type="entry name" value="FERM_C"/>
    <property type="match status" value="1"/>
</dbReference>
<feature type="region of interest" description="Disordered" evidence="1">
    <location>
        <begin position="369"/>
        <end position="396"/>
    </location>
</feature>
<feature type="non-terminal residue" evidence="3">
    <location>
        <position position="1"/>
    </location>
</feature>
<dbReference type="GO" id="GO:0030182">
    <property type="term" value="P:neuron differentiation"/>
    <property type="evidence" value="ECO:0007669"/>
    <property type="project" value="UniProtKB-ARBA"/>
</dbReference>
<accession>A0ABD0XWF4</accession>
<evidence type="ECO:0000313" key="4">
    <source>
        <dbReference type="Proteomes" id="UP001558652"/>
    </source>
</evidence>
<dbReference type="PRINTS" id="PR00935">
    <property type="entry name" value="BAND41"/>
</dbReference>
<sequence>SQLRKVIVVLLNGQKLEITCEPNSTSIADIFQAVVESEQLECNVTLGMAVVSGDDFVFPPGECRLSKVAPTGWNKAFTLYLRFKLYLPSLRGTRWWKWKHMLYLQLRRSLLERQITCTRNEMRALAALALQAEFGDYSLQRTTGTDYFLGEHYLPEGEDWKCGELVTLHRQRRGLDPGRAEEMFISHVMSNPEYGNHYHTAQLVNKDNGATSEIWVAVNSKGLEICRKSHCLQNGTRLPQDTFHWKDIKKLSYSKHTFELSTIDGIKYKMNMDNNKSFYLFRLAWLHHKFFMRLTNEFTSLQKLEDEFGITVKREEKTATKTVLFGGGGGGSVLRRATSLLVSPERGAIFRGKTATHCVDRRSESCRETRCAPVQQSWSDPGPQSESSSRVSSKNGVTCGARRGVLMGTKAIYSNSQHDLRPAASAAQSDNAQPTATPSPPMPDSSIKSVDDKYHVDFHESISESLAEKFDAIAFVNDRILTTVRYVCNNSSRSILNRFTAYTFYIGSVNVQ</sequence>
<dbReference type="CDD" id="cd14473">
    <property type="entry name" value="FERM_B-lobe"/>
    <property type="match status" value="1"/>
</dbReference>
<dbReference type="Pfam" id="PF09380">
    <property type="entry name" value="FERM_C"/>
    <property type="match status" value="1"/>
</dbReference>
<dbReference type="InterPro" id="IPR014352">
    <property type="entry name" value="FERM/acyl-CoA-bd_prot_sf"/>
</dbReference>
<dbReference type="PROSITE" id="PS50057">
    <property type="entry name" value="FERM_3"/>
    <property type="match status" value="1"/>
</dbReference>
<reference evidence="3 4" key="1">
    <citation type="submission" date="2024-07" db="EMBL/GenBank/DDBJ databases">
        <title>Chromosome-level genome assembly of the water stick insect Ranatra chinensis (Heteroptera: Nepidae).</title>
        <authorList>
            <person name="Liu X."/>
        </authorList>
    </citation>
    <scope>NUCLEOTIDE SEQUENCE [LARGE SCALE GENOMIC DNA]</scope>
    <source>
        <strain evidence="3">Cailab_2021Rc</strain>
        <tissue evidence="3">Muscle</tissue>
    </source>
</reference>
<dbReference type="GO" id="GO:0071944">
    <property type="term" value="C:cell periphery"/>
    <property type="evidence" value="ECO:0007669"/>
    <property type="project" value="UniProtKB-ARBA"/>
</dbReference>
<evidence type="ECO:0000313" key="3">
    <source>
        <dbReference type="EMBL" id="KAL1115597.1"/>
    </source>
</evidence>
<feature type="domain" description="FERM" evidence="2">
    <location>
        <begin position="4"/>
        <end position="295"/>
    </location>
</feature>
<evidence type="ECO:0000256" key="1">
    <source>
        <dbReference type="SAM" id="MobiDB-lite"/>
    </source>
</evidence>
<dbReference type="InterPro" id="IPR018980">
    <property type="entry name" value="FERM_PH-like_C"/>
</dbReference>
<dbReference type="SMART" id="SM00295">
    <property type="entry name" value="B41"/>
    <property type="match status" value="1"/>
</dbReference>
<dbReference type="Gene3D" id="1.20.80.10">
    <property type="match status" value="1"/>
</dbReference>
<gene>
    <name evidence="3" type="ORF">AAG570_005887</name>
</gene>